<comment type="caution">
    <text evidence="6">The sequence shown here is derived from an EMBL/GenBank/DDBJ whole genome shotgun (WGS) entry which is preliminary data.</text>
</comment>
<evidence type="ECO:0000259" key="5">
    <source>
        <dbReference type="PROSITE" id="PS50977"/>
    </source>
</evidence>
<dbReference type="PANTHER" id="PTHR30055">
    <property type="entry name" value="HTH-TYPE TRANSCRIPTIONAL REGULATOR RUTR"/>
    <property type="match status" value="1"/>
</dbReference>
<feature type="domain" description="HTH tetR-type" evidence="5">
    <location>
        <begin position="12"/>
        <end position="72"/>
    </location>
</feature>
<dbReference type="PANTHER" id="PTHR30055:SF234">
    <property type="entry name" value="HTH-TYPE TRANSCRIPTIONAL REGULATOR BETI"/>
    <property type="match status" value="1"/>
</dbReference>
<protein>
    <submittedName>
        <fullName evidence="6">TetR family transcriptional regulator</fullName>
    </submittedName>
</protein>
<evidence type="ECO:0000256" key="2">
    <source>
        <dbReference type="ARBA" id="ARBA00023125"/>
    </source>
</evidence>
<dbReference type="InterPro" id="IPR001647">
    <property type="entry name" value="HTH_TetR"/>
</dbReference>
<organism evidence="6 7">
    <name type="scientific">Nitrospirillum amazonense</name>
    <dbReference type="NCBI Taxonomy" id="28077"/>
    <lineage>
        <taxon>Bacteria</taxon>
        <taxon>Pseudomonadati</taxon>
        <taxon>Pseudomonadota</taxon>
        <taxon>Alphaproteobacteria</taxon>
        <taxon>Rhodospirillales</taxon>
        <taxon>Azospirillaceae</taxon>
        <taxon>Nitrospirillum</taxon>
    </lineage>
</organism>
<evidence type="ECO:0000256" key="4">
    <source>
        <dbReference type="PROSITE-ProRule" id="PRU00335"/>
    </source>
</evidence>
<keyword evidence="2 4" id="KW-0238">DNA-binding</keyword>
<evidence type="ECO:0000313" key="6">
    <source>
        <dbReference type="EMBL" id="TWB23778.1"/>
    </source>
</evidence>
<feature type="DNA-binding region" description="H-T-H motif" evidence="4">
    <location>
        <begin position="35"/>
        <end position="54"/>
    </location>
</feature>
<keyword evidence="1" id="KW-0805">Transcription regulation</keyword>
<dbReference type="Pfam" id="PF13305">
    <property type="entry name" value="TetR_C_33"/>
    <property type="match status" value="1"/>
</dbReference>
<name>A0A560FQA1_9PROT</name>
<sequence>MSIAERKERQRAERYELILAAARELAEAEGWDAVTTRRLADLINYSQPVLYSHFKGKAEIMAAVATRGFEELAARLEAETVKAAGAGGVLRNVCAAYVDFARSHAVVYEAMFVLPTNIKFASDDTPPALRAAFAALVAALGPDRREPVFLAEVLWGALHGLVVLMQSGRIPASGAEARLEVLVEKFSDKAQVSGPLEPHKPA</sequence>
<dbReference type="GO" id="GO:0000976">
    <property type="term" value="F:transcription cis-regulatory region binding"/>
    <property type="evidence" value="ECO:0007669"/>
    <property type="project" value="TreeGrafter"/>
</dbReference>
<dbReference type="GO" id="GO:0003700">
    <property type="term" value="F:DNA-binding transcription factor activity"/>
    <property type="evidence" value="ECO:0007669"/>
    <property type="project" value="TreeGrafter"/>
</dbReference>
<dbReference type="Pfam" id="PF00440">
    <property type="entry name" value="TetR_N"/>
    <property type="match status" value="1"/>
</dbReference>
<dbReference type="SUPFAM" id="SSF48498">
    <property type="entry name" value="Tetracyclin repressor-like, C-terminal domain"/>
    <property type="match status" value="1"/>
</dbReference>
<dbReference type="RefSeq" id="WP_145748943.1">
    <property type="nucleotide sequence ID" value="NZ_VITN01000002.1"/>
</dbReference>
<dbReference type="InterPro" id="IPR036271">
    <property type="entry name" value="Tet_transcr_reg_TetR-rel_C_sf"/>
</dbReference>
<proteinExistence type="predicted"/>
<dbReference type="EMBL" id="VITN01000002">
    <property type="protein sequence ID" value="TWB23778.1"/>
    <property type="molecule type" value="Genomic_DNA"/>
</dbReference>
<evidence type="ECO:0000256" key="3">
    <source>
        <dbReference type="ARBA" id="ARBA00023163"/>
    </source>
</evidence>
<dbReference type="InterPro" id="IPR025996">
    <property type="entry name" value="MT1864/Rv1816-like_C"/>
</dbReference>
<dbReference type="Proteomes" id="UP000319859">
    <property type="component" value="Unassembled WGS sequence"/>
</dbReference>
<evidence type="ECO:0000313" key="7">
    <source>
        <dbReference type="Proteomes" id="UP000319859"/>
    </source>
</evidence>
<dbReference type="PROSITE" id="PS50977">
    <property type="entry name" value="HTH_TETR_2"/>
    <property type="match status" value="1"/>
</dbReference>
<dbReference type="InterPro" id="IPR050109">
    <property type="entry name" value="HTH-type_TetR-like_transc_reg"/>
</dbReference>
<dbReference type="SUPFAM" id="SSF46689">
    <property type="entry name" value="Homeodomain-like"/>
    <property type="match status" value="1"/>
</dbReference>
<accession>A0A560FQA1</accession>
<dbReference type="PRINTS" id="PR00455">
    <property type="entry name" value="HTHTETR"/>
</dbReference>
<keyword evidence="3" id="KW-0804">Transcription</keyword>
<dbReference type="AlphaFoldDB" id="A0A560FQA1"/>
<dbReference type="OrthoDB" id="9808189at2"/>
<dbReference type="InterPro" id="IPR009057">
    <property type="entry name" value="Homeodomain-like_sf"/>
</dbReference>
<evidence type="ECO:0000256" key="1">
    <source>
        <dbReference type="ARBA" id="ARBA00023015"/>
    </source>
</evidence>
<reference evidence="6 7" key="1">
    <citation type="submission" date="2019-06" db="EMBL/GenBank/DDBJ databases">
        <title>Genomic Encyclopedia of Type Strains, Phase IV (KMG-V): Genome sequencing to study the core and pangenomes of soil and plant-associated prokaryotes.</title>
        <authorList>
            <person name="Whitman W."/>
        </authorList>
    </citation>
    <scope>NUCLEOTIDE SEQUENCE [LARGE SCALE GENOMIC DNA]</scope>
    <source>
        <strain evidence="6 7">BR 11880</strain>
    </source>
</reference>
<dbReference type="Gene3D" id="1.10.357.10">
    <property type="entry name" value="Tetracycline Repressor, domain 2"/>
    <property type="match status" value="1"/>
</dbReference>
<gene>
    <name evidence="6" type="ORF">FBZ89_102535</name>
</gene>